<name>A0A2P2NT65_RHIMU</name>
<protein>
    <submittedName>
        <fullName evidence="1">Uncharacterized protein</fullName>
    </submittedName>
</protein>
<evidence type="ECO:0000313" key="1">
    <source>
        <dbReference type="EMBL" id="MBX45702.1"/>
    </source>
</evidence>
<sequence length="50" mass="5656">MQVSSAGDLFKKVICIKTGVEGSIQEMTIFLYQFQSNYALPLTGRTILWQ</sequence>
<dbReference type="AlphaFoldDB" id="A0A2P2NT65"/>
<accession>A0A2P2NT65</accession>
<proteinExistence type="predicted"/>
<organism evidence="1">
    <name type="scientific">Rhizophora mucronata</name>
    <name type="common">Asiatic mangrove</name>
    <dbReference type="NCBI Taxonomy" id="61149"/>
    <lineage>
        <taxon>Eukaryota</taxon>
        <taxon>Viridiplantae</taxon>
        <taxon>Streptophyta</taxon>
        <taxon>Embryophyta</taxon>
        <taxon>Tracheophyta</taxon>
        <taxon>Spermatophyta</taxon>
        <taxon>Magnoliopsida</taxon>
        <taxon>eudicotyledons</taxon>
        <taxon>Gunneridae</taxon>
        <taxon>Pentapetalae</taxon>
        <taxon>rosids</taxon>
        <taxon>fabids</taxon>
        <taxon>Malpighiales</taxon>
        <taxon>Rhizophoraceae</taxon>
        <taxon>Rhizophora</taxon>
    </lineage>
</organism>
<dbReference type="EMBL" id="GGEC01065218">
    <property type="protein sequence ID" value="MBX45702.1"/>
    <property type="molecule type" value="Transcribed_RNA"/>
</dbReference>
<reference evidence="1" key="1">
    <citation type="submission" date="2018-02" db="EMBL/GenBank/DDBJ databases">
        <title>Rhizophora mucronata_Transcriptome.</title>
        <authorList>
            <person name="Meera S.P."/>
            <person name="Sreeshan A."/>
            <person name="Augustine A."/>
        </authorList>
    </citation>
    <scope>NUCLEOTIDE SEQUENCE</scope>
    <source>
        <tissue evidence="1">Leaf</tissue>
    </source>
</reference>